<dbReference type="SUPFAM" id="SSF159659">
    <property type="entry name" value="Cgl1923-like"/>
    <property type="match status" value="1"/>
</dbReference>
<feature type="region of interest" description="Disordered" evidence="1">
    <location>
        <begin position="318"/>
        <end position="360"/>
    </location>
</feature>
<dbReference type="InterPro" id="IPR008492">
    <property type="entry name" value="Rv2714-like"/>
</dbReference>
<accession>A0A540R5H6</accession>
<dbReference type="Gene3D" id="1.10.287.100">
    <property type="match status" value="1"/>
</dbReference>
<dbReference type="Proteomes" id="UP000318080">
    <property type="component" value="Unassembled WGS sequence"/>
</dbReference>
<dbReference type="RefSeq" id="WP_066486475.1">
    <property type="nucleotide sequence ID" value="NZ_VHIR01000014.1"/>
</dbReference>
<evidence type="ECO:0000313" key="3">
    <source>
        <dbReference type="Proteomes" id="UP000318080"/>
    </source>
</evidence>
<reference evidence="2 3" key="1">
    <citation type="submission" date="2019-06" db="EMBL/GenBank/DDBJ databases">
        <title>Draft genome of C. phoceense Strain 272.</title>
        <authorList>
            <person name="Pacheco L.G.C."/>
            <person name="Barberis C.M."/>
            <person name="Almuzara M.N."/>
            <person name="Traglia G.M."/>
            <person name="Santos C.S."/>
            <person name="Rocha D.J.P.G."/>
            <person name="Aguiar E.R.G.R."/>
            <person name="Vay C.A."/>
        </authorList>
    </citation>
    <scope>NUCLEOTIDE SEQUENCE [LARGE SCALE GENOMIC DNA]</scope>
    <source>
        <strain evidence="2 3">272</strain>
    </source>
</reference>
<evidence type="ECO:0000256" key="1">
    <source>
        <dbReference type="SAM" id="MobiDB-lite"/>
    </source>
</evidence>
<proteinExistence type="predicted"/>
<dbReference type="InterPro" id="IPR019151">
    <property type="entry name" value="Proteasome_assmbl_chaperone_2"/>
</dbReference>
<dbReference type="Pfam" id="PF09754">
    <property type="entry name" value="PAC2"/>
    <property type="match status" value="1"/>
</dbReference>
<dbReference type="EMBL" id="VHIR01000014">
    <property type="protein sequence ID" value="TQE42982.1"/>
    <property type="molecule type" value="Genomic_DNA"/>
</dbReference>
<protein>
    <submittedName>
        <fullName evidence="2">PAC2 family protein</fullName>
    </submittedName>
</protein>
<sequence length="360" mass="39558">MANEDRMYELEYPAPAVNDTAAGETDGPTLIVALHGYADAGQAVEHSADHLKAALDNRLIASFNADELIDYRSRRPAVTLDNDAPIEIENLDLDMRVLRDNADKAFLLLSGPEPDLRWQAFTKAVTDLVDKFDVKQTVALYGAPMPVPHTRPMVITAHGNSPELVNRMFRLDSTMMVPGAAQMYIERALAKAGRNVAGYTAHVPHYLANSPYPQATLELLESVASVTGLKLPLRALEADAARLNHQIEEQVNDSEEIAQVVGQLENQYDAYMERYREEHPQAIMPGEQGAPTGEELSEEFERFLDALGHENSWRDQILTADINDREDNFGRDSSGPQELGGPSAGDSDASDDSDDSGEAK</sequence>
<gene>
    <name evidence="2" type="ORF">EJK80_09560</name>
</gene>
<dbReference type="PIRSF" id="PIRSF028754">
    <property type="entry name" value="UCP028754"/>
    <property type="match status" value="1"/>
</dbReference>
<evidence type="ECO:0000313" key="2">
    <source>
        <dbReference type="EMBL" id="TQE42982.1"/>
    </source>
</evidence>
<comment type="caution">
    <text evidence="2">The sequence shown here is derived from an EMBL/GenBank/DDBJ whole genome shotgun (WGS) entry which is preliminary data.</text>
</comment>
<dbReference type="InterPro" id="IPR038389">
    <property type="entry name" value="PSMG2_sf"/>
</dbReference>
<organism evidence="2 3">
    <name type="scientific">Corynebacterium phoceense</name>
    <dbReference type="NCBI Taxonomy" id="1686286"/>
    <lineage>
        <taxon>Bacteria</taxon>
        <taxon>Bacillati</taxon>
        <taxon>Actinomycetota</taxon>
        <taxon>Actinomycetes</taxon>
        <taxon>Mycobacteriales</taxon>
        <taxon>Corynebacteriaceae</taxon>
        <taxon>Corynebacterium</taxon>
    </lineage>
</organism>
<keyword evidence="3" id="KW-1185">Reference proteome</keyword>
<dbReference type="AlphaFoldDB" id="A0A540R5H6"/>
<dbReference type="Gene3D" id="3.40.50.10900">
    <property type="entry name" value="PAC-like subunit"/>
    <property type="match status" value="1"/>
</dbReference>
<name>A0A540R5H6_9CORY</name>
<dbReference type="STRING" id="1686286.GCA_900092335_02037"/>
<feature type="compositionally biased region" description="Acidic residues" evidence="1">
    <location>
        <begin position="348"/>
        <end position="360"/>
    </location>
</feature>